<reference evidence="2 3" key="1">
    <citation type="submission" date="2024-09" db="EMBL/GenBank/DDBJ databases">
        <title>Paenibacillus zeirhizospherea sp. nov., isolated from surface of the maize (Zea mays) roots in a horticulture field, Hungary.</title>
        <authorList>
            <person name="Marton D."/>
            <person name="Farkas M."/>
            <person name="Bedics A."/>
            <person name="Toth E."/>
            <person name="Tancsics A."/>
            <person name="Boka K."/>
            <person name="Maroti G."/>
            <person name="Kriszt B."/>
            <person name="Cserhati M."/>
        </authorList>
    </citation>
    <scope>NUCLEOTIDE SEQUENCE [LARGE SCALE GENOMIC DNA]</scope>
    <source>
        <strain evidence="2 3">KCTC 33519</strain>
    </source>
</reference>
<comment type="caution">
    <text evidence="2">The sequence shown here is derived from an EMBL/GenBank/DDBJ whole genome shotgun (WGS) entry which is preliminary data.</text>
</comment>
<dbReference type="RefSeq" id="WP_375352606.1">
    <property type="nucleotide sequence ID" value="NZ_JBHHMI010000001.1"/>
</dbReference>
<evidence type="ECO:0000313" key="3">
    <source>
        <dbReference type="Proteomes" id="UP001580346"/>
    </source>
</evidence>
<accession>A0ABV5ANC4</accession>
<protein>
    <submittedName>
        <fullName evidence="2">Transcription initiation factor TFIID</fullName>
    </submittedName>
</protein>
<gene>
    <name evidence="2" type="ORF">ACE41H_00855</name>
</gene>
<sequence>MREKLNQFAETYARAEEQLIGSGDGRSSIHYPAVFLFIGDRCGPALQTVMEINSRKWDNSAGVAYIHVVAQVEALHTSGGVLGHLIPPFDGLDDKARRSGLYRAFYDNEEQLVRLNALLRQASRQLAEYGKLYSSFERVHLSVITCADDPLNAVVAEVTLLADYILGQSFKSVQTDLYALVKESPEEQFGYSSAINVAFLRELEWLQSPGFTFSASLHMTEERLAIQVQHAPAPLFDLVYLLSDKNERGMIVPDELRQNCEMICHIQLLKNRSRVAEEYRPQDGGYNNTSFKNNIMTDSGRAGYVSAGFARVKRPNESIALTVLYHFYTQLLERMKSGRDWSSRDKLAYFGLDAPDRAELLNSLVPEPSAIRDMMGLMTSGIGYAALKRMTLQEAEEALFGEGCRMFFRQNFEAEAATQLRSFDAEAWLRSRTSLSVAGAEAGIYELLEWTDEQAAGSVLGVIRNLIRDTANDLAVSSAELEALYAASVEDQSFQRLPLMDKHNTRNLIRYLTETVYSHKLHLLRLHTELEALRRCEAALERLHKQTKAQVAQLEQVKLELRTAAEDSIRLADQYTGQNLFEYYEHVTAEMMAEIENKRGKQVLFEERFMGSSAELLGSGTDGLVDRLILTCRSLILGAEPFKQTFEEELLRRANVASDYDNRQIVPQDELFKRLYRTLEDNAVINVRLLDYTHEHRYEERYFFGDYEGEFLPYALGADDSSRLYKTGFVHEKRSSGVEKLQLMGGFHMEDLMVYRNGKTYYETYSANGYELHGIAAERLPELR</sequence>
<organism evidence="2 3">
    <name type="scientific">Paenibacillus enshidis</name>
    <dbReference type="NCBI Taxonomy" id="1458439"/>
    <lineage>
        <taxon>Bacteria</taxon>
        <taxon>Bacillati</taxon>
        <taxon>Bacillota</taxon>
        <taxon>Bacilli</taxon>
        <taxon>Bacillales</taxon>
        <taxon>Paenibacillaceae</taxon>
        <taxon>Paenibacillus</taxon>
    </lineage>
</organism>
<evidence type="ECO:0000256" key="1">
    <source>
        <dbReference type="SAM" id="Coils"/>
    </source>
</evidence>
<dbReference type="Proteomes" id="UP001580346">
    <property type="component" value="Unassembled WGS sequence"/>
</dbReference>
<dbReference type="EMBL" id="JBHHMI010000001">
    <property type="protein sequence ID" value="MFB5265339.1"/>
    <property type="molecule type" value="Genomic_DNA"/>
</dbReference>
<keyword evidence="3" id="KW-1185">Reference proteome</keyword>
<name>A0ABV5ANC4_9BACL</name>
<keyword evidence="1" id="KW-0175">Coiled coil</keyword>
<proteinExistence type="predicted"/>
<feature type="coiled-coil region" evidence="1">
    <location>
        <begin position="537"/>
        <end position="564"/>
    </location>
</feature>
<evidence type="ECO:0000313" key="2">
    <source>
        <dbReference type="EMBL" id="MFB5265339.1"/>
    </source>
</evidence>